<feature type="domain" description="Pyrrolo-quinoline quinone repeat" evidence="1">
    <location>
        <begin position="211"/>
        <end position="341"/>
    </location>
</feature>
<dbReference type="InterPro" id="IPR018391">
    <property type="entry name" value="PQQ_b-propeller_rpt"/>
</dbReference>
<protein>
    <recommendedName>
        <fullName evidence="1">Pyrrolo-quinoline quinone repeat domain-containing protein</fullName>
    </recommendedName>
</protein>
<dbReference type="PANTHER" id="PTHR34512">
    <property type="entry name" value="CELL SURFACE PROTEIN"/>
    <property type="match status" value="1"/>
</dbReference>
<comment type="caution">
    <text evidence="2">The sequence shown here is derived from an EMBL/GenBank/DDBJ whole genome shotgun (WGS) entry which is preliminary data.</text>
</comment>
<dbReference type="EMBL" id="BAABKX010000015">
    <property type="protein sequence ID" value="GAA5056559.1"/>
    <property type="molecule type" value="Genomic_DNA"/>
</dbReference>
<dbReference type="PANTHER" id="PTHR34512:SF30">
    <property type="entry name" value="OUTER MEMBRANE PROTEIN ASSEMBLY FACTOR BAMB"/>
    <property type="match status" value="1"/>
</dbReference>
<accession>A0AAV3UL51</accession>
<dbReference type="SUPFAM" id="SSF50998">
    <property type="entry name" value="Quinoprotein alcohol dehydrogenase-like"/>
    <property type="match status" value="1"/>
</dbReference>
<dbReference type="Proteomes" id="UP001501729">
    <property type="component" value="Unassembled WGS sequence"/>
</dbReference>
<name>A0AAV3UL51_9EURY</name>
<sequence>MGDDIYVTDREGFLYTIRDSAELDWRADRTGTLEVGENVYVSNNDLIALDAENSEIRWSADDRNEPNAENELLYVTDDENVVAYTADGNERWRAECDGEIATEPVVTEETVFVGGNGWVGAFDAQDGGTRWTYDGDCGDLGSVERLTALENRAFVVADGRITALDSHGEQWSAGENASILTASGASGSDDSGDAGDSGSAGGAVYAGIDGNEVIAYDFDGNEQWRATPENGDSVSHLVGGETPADGVYAVTTAVTSTGTDRREWLAALSDGEERWAFHPKYLPFGSLCEPVVAGETVYVGASDRRVYALSATNGTELHRFETGDEVRSVGIDTNGEDDRVYAASDSVYAFE</sequence>
<dbReference type="InterPro" id="IPR015943">
    <property type="entry name" value="WD40/YVTN_repeat-like_dom_sf"/>
</dbReference>
<organism evidence="2 3">
    <name type="scientific">Haladaptatus pallidirubidus</name>
    <dbReference type="NCBI Taxonomy" id="1008152"/>
    <lineage>
        <taxon>Archaea</taxon>
        <taxon>Methanobacteriati</taxon>
        <taxon>Methanobacteriota</taxon>
        <taxon>Stenosarchaea group</taxon>
        <taxon>Halobacteria</taxon>
        <taxon>Halobacteriales</taxon>
        <taxon>Haladaptataceae</taxon>
        <taxon>Haladaptatus</taxon>
    </lineage>
</organism>
<feature type="domain" description="Pyrrolo-quinoline quinone repeat" evidence="1">
    <location>
        <begin position="70"/>
        <end position="172"/>
    </location>
</feature>
<reference evidence="2 3" key="1">
    <citation type="journal article" date="2019" name="Int. J. Syst. Evol. Microbiol.">
        <title>The Global Catalogue of Microorganisms (GCM) 10K type strain sequencing project: providing services to taxonomists for standard genome sequencing and annotation.</title>
        <authorList>
            <consortium name="The Broad Institute Genomics Platform"/>
            <consortium name="The Broad Institute Genome Sequencing Center for Infectious Disease"/>
            <person name="Wu L."/>
            <person name="Ma J."/>
        </authorList>
    </citation>
    <scope>NUCLEOTIDE SEQUENCE [LARGE SCALE GENOMIC DNA]</scope>
    <source>
        <strain evidence="2 3">JCM 17504</strain>
    </source>
</reference>
<evidence type="ECO:0000313" key="2">
    <source>
        <dbReference type="EMBL" id="GAA5056559.1"/>
    </source>
</evidence>
<keyword evidence="3" id="KW-1185">Reference proteome</keyword>
<dbReference type="Pfam" id="PF13360">
    <property type="entry name" value="PQQ_2"/>
    <property type="match status" value="2"/>
</dbReference>
<proteinExistence type="predicted"/>
<dbReference type="InterPro" id="IPR011047">
    <property type="entry name" value="Quinoprotein_ADH-like_sf"/>
</dbReference>
<dbReference type="AlphaFoldDB" id="A0AAV3UL51"/>
<dbReference type="SMART" id="SM00564">
    <property type="entry name" value="PQQ"/>
    <property type="match status" value="5"/>
</dbReference>
<evidence type="ECO:0000313" key="3">
    <source>
        <dbReference type="Proteomes" id="UP001501729"/>
    </source>
</evidence>
<dbReference type="Gene3D" id="2.130.10.10">
    <property type="entry name" value="YVTN repeat-like/Quinoprotein amine dehydrogenase"/>
    <property type="match status" value="2"/>
</dbReference>
<dbReference type="InterPro" id="IPR002372">
    <property type="entry name" value="PQQ_rpt_dom"/>
</dbReference>
<evidence type="ECO:0000259" key="1">
    <source>
        <dbReference type="Pfam" id="PF13360"/>
    </source>
</evidence>
<gene>
    <name evidence="2" type="ORF">GCM10025751_37490</name>
</gene>